<accession>A0ABM5KFA0</accession>
<reference evidence="1" key="1">
    <citation type="submission" date="2025-05" db="UniProtKB">
        <authorList>
            <consortium name="EnsemblMetazoa"/>
        </authorList>
    </citation>
    <scope>IDENTIFICATION</scope>
</reference>
<dbReference type="Proteomes" id="UP001652700">
    <property type="component" value="Unplaced"/>
</dbReference>
<evidence type="ECO:0000313" key="1">
    <source>
        <dbReference type="EnsemblMetazoa" id="XP_050508877.1"/>
    </source>
</evidence>
<name>A0ABM5KFA0_DIAVI</name>
<evidence type="ECO:0000313" key="2">
    <source>
        <dbReference type="Proteomes" id="UP001652700"/>
    </source>
</evidence>
<sequence length="244" mass="28073">MNFAVPMEYTARHLHNYANQHPNTCLQPNCGITLDGITARLKDIALNYLNYFKPPQSNLTKEEFNALRNLQKNKNIIIIRPDKGNGIVILDRLNYVEKLNNILSDNTKFINIPFNNLFKLMLSFEDNSRKKLKNCSSKIFKETAPTGSQLRRLYGVPKVHKTGGPLRPILSSMNTPNYLLAKYLVPHLQILTENEFTVEDTFSFVKEITNQDRQKDGIMVSFDVESLFTNVPLDETINIIFYIC</sequence>
<keyword evidence="2" id="KW-1185">Reference proteome</keyword>
<evidence type="ECO:0008006" key="3">
    <source>
        <dbReference type="Google" id="ProtNLM"/>
    </source>
</evidence>
<dbReference type="RefSeq" id="XP_050508877.1">
    <property type="nucleotide sequence ID" value="XM_050652920.1"/>
</dbReference>
<dbReference type="PANTHER" id="PTHR21301:SF10">
    <property type="entry name" value="REVERSE TRANSCRIPTASE DOMAIN-CONTAINING PROTEIN"/>
    <property type="match status" value="1"/>
</dbReference>
<organism evidence="1 2">
    <name type="scientific">Diabrotica virgifera virgifera</name>
    <name type="common">western corn rootworm</name>
    <dbReference type="NCBI Taxonomy" id="50390"/>
    <lineage>
        <taxon>Eukaryota</taxon>
        <taxon>Metazoa</taxon>
        <taxon>Ecdysozoa</taxon>
        <taxon>Arthropoda</taxon>
        <taxon>Hexapoda</taxon>
        <taxon>Insecta</taxon>
        <taxon>Pterygota</taxon>
        <taxon>Neoptera</taxon>
        <taxon>Endopterygota</taxon>
        <taxon>Coleoptera</taxon>
        <taxon>Polyphaga</taxon>
        <taxon>Cucujiformia</taxon>
        <taxon>Chrysomeloidea</taxon>
        <taxon>Chrysomelidae</taxon>
        <taxon>Galerucinae</taxon>
        <taxon>Diabroticina</taxon>
        <taxon>Diabroticites</taxon>
        <taxon>Diabrotica</taxon>
    </lineage>
</organism>
<dbReference type="GeneID" id="126886076"/>
<protein>
    <recommendedName>
        <fullName evidence="3">Reverse transcriptase domain-containing protein</fullName>
    </recommendedName>
</protein>
<dbReference type="EnsemblMetazoa" id="XM_050652920.1">
    <property type="protein sequence ID" value="XP_050508877.1"/>
    <property type="gene ID" value="LOC126886076"/>
</dbReference>
<dbReference type="PANTHER" id="PTHR21301">
    <property type="entry name" value="REVERSE TRANSCRIPTASE"/>
    <property type="match status" value="1"/>
</dbReference>
<proteinExistence type="predicted"/>